<dbReference type="Proteomes" id="UP001328107">
    <property type="component" value="Unassembled WGS sequence"/>
</dbReference>
<evidence type="ECO:0000313" key="1">
    <source>
        <dbReference type="EMBL" id="GMR37384.1"/>
    </source>
</evidence>
<organism evidence="1 2">
    <name type="scientific">Pristionchus mayeri</name>
    <dbReference type="NCBI Taxonomy" id="1317129"/>
    <lineage>
        <taxon>Eukaryota</taxon>
        <taxon>Metazoa</taxon>
        <taxon>Ecdysozoa</taxon>
        <taxon>Nematoda</taxon>
        <taxon>Chromadorea</taxon>
        <taxon>Rhabditida</taxon>
        <taxon>Rhabditina</taxon>
        <taxon>Diplogasteromorpha</taxon>
        <taxon>Diplogasteroidea</taxon>
        <taxon>Neodiplogasteridae</taxon>
        <taxon>Pristionchus</taxon>
    </lineage>
</organism>
<reference evidence="2" key="1">
    <citation type="submission" date="2022-10" db="EMBL/GenBank/DDBJ databases">
        <title>Genome assembly of Pristionchus species.</title>
        <authorList>
            <person name="Yoshida K."/>
            <person name="Sommer R.J."/>
        </authorList>
    </citation>
    <scope>NUCLEOTIDE SEQUENCE [LARGE SCALE GENOMIC DNA]</scope>
    <source>
        <strain evidence="2">RS5460</strain>
    </source>
</reference>
<dbReference type="AlphaFoldDB" id="A0AAN5CCH5"/>
<name>A0AAN5CCH5_9BILA</name>
<comment type="caution">
    <text evidence="1">The sequence shown here is derived from an EMBL/GenBank/DDBJ whole genome shotgun (WGS) entry which is preliminary data.</text>
</comment>
<feature type="non-terminal residue" evidence="1">
    <location>
        <position position="1"/>
    </location>
</feature>
<dbReference type="EMBL" id="BTRK01000002">
    <property type="protein sequence ID" value="GMR37384.1"/>
    <property type="molecule type" value="Genomic_DNA"/>
</dbReference>
<sequence length="84" mass="9292">PDENGRAVYGNILSAFRTDTIFIPGVGHNDVYGAKVLRKRILKFVSQELGPRATQPTPLFIVPTTPVEKETERMTILSSSAYTL</sequence>
<accession>A0AAN5CCH5</accession>
<gene>
    <name evidence="1" type="ORF">PMAYCL1PPCAC_07579</name>
</gene>
<evidence type="ECO:0000313" key="2">
    <source>
        <dbReference type="Proteomes" id="UP001328107"/>
    </source>
</evidence>
<keyword evidence="2" id="KW-1185">Reference proteome</keyword>
<proteinExistence type="predicted"/>
<protein>
    <submittedName>
        <fullName evidence="1">Uncharacterized protein</fullName>
    </submittedName>
</protein>